<dbReference type="GO" id="GO:0004519">
    <property type="term" value="F:endonuclease activity"/>
    <property type="evidence" value="ECO:0007669"/>
    <property type="project" value="UniProtKB-KW"/>
</dbReference>
<feature type="compositionally biased region" description="Basic residues" evidence="1">
    <location>
        <begin position="91"/>
        <end position="100"/>
    </location>
</feature>
<accession>A0A3G4ZPM4</accession>
<evidence type="ECO:0000313" key="2">
    <source>
        <dbReference type="EMBL" id="AYV76846.1"/>
    </source>
</evidence>
<dbReference type="Gene3D" id="3.90.75.20">
    <property type="match status" value="2"/>
</dbReference>
<organism evidence="2">
    <name type="scientific">Barrevirus sp</name>
    <dbReference type="NCBI Taxonomy" id="2487763"/>
    <lineage>
        <taxon>Viruses</taxon>
        <taxon>Varidnaviria</taxon>
        <taxon>Bamfordvirae</taxon>
        <taxon>Nucleocytoviricota</taxon>
        <taxon>Megaviricetes</taxon>
        <taxon>Imitervirales</taxon>
        <taxon>Mimiviridae</taxon>
        <taxon>Klosneuvirinae</taxon>
    </lineage>
</organism>
<proteinExistence type="predicted"/>
<reference evidence="2" key="1">
    <citation type="submission" date="2018-10" db="EMBL/GenBank/DDBJ databases">
        <title>Hidden diversity of soil giant viruses.</title>
        <authorList>
            <person name="Schulz F."/>
            <person name="Alteio L."/>
            <person name="Goudeau D."/>
            <person name="Ryan E.M."/>
            <person name="Malmstrom R.R."/>
            <person name="Blanchard J."/>
            <person name="Woyke T."/>
        </authorList>
    </citation>
    <scope>NUCLEOTIDE SEQUENCE</scope>
    <source>
        <strain evidence="2">BAV1</strain>
    </source>
</reference>
<keyword evidence="2" id="KW-0540">Nuclease</keyword>
<dbReference type="SUPFAM" id="SSF54060">
    <property type="entry name" value="His-Me finger endonucleases"/>
    <property type="match status" value="2"/>
</dbReference>
<name>A0A3G4ZPM4_9VIRU</name>
<keyword evidence="2" id="KW-0378">Hydrolase</keyword>
<keyword evidence="2" id="KW-0255">Endonuclease</keyword>
<sequence>MNTAKTEIQLGGKNGGTAIVDEEWYDELSKCSWSKNDEGYVSGIVDGQNRLMHSIVMGAKKGQKVDHINGNRSDNRKSNLRFTEPLPNGQNKRKYKTKKTPTSKFRGINYRAGKYHAAMKLDGIQNYLGGYDTEAEAVDAWEMFVVHNKLDHINLNYPEKRAEYLARKYVPFISQQKKREHVGIYLSGNKFYVVITIKGKQVPIGSSDNKIKAAEMYDDYIVQNKILEKKLNFPDRHPNYSKEKKIRTLCEEINSTTVKLLLIYKDDKIAIIDKSEYNKIKFYKCHINVEGYVIIKVNNKQLQLHRFLMGATDPEIPVDHIDRDKLNNKLNNLRMSDSTRQCQNRDKCEGLTSKYLGVSYNQDRQKWRGDVTVNYKTVFTCLLTDEDFCARSRDLYILKNLKNEHFKLNFKWDEKDIIDWEKKLKDIERTYTSTYIGVTFFNEKWRCIVCIKTEKEKQLSRCYDSEEQAARARDLFLLENFEDDGRFKMNFEWTDADLIKWKNLLNDQSEKAYTKCKYTFTGKRFNIKK</sequence>
<evidence type="ECO:0000256" key="1">
    <source>
        <dbReference type="SAM" id="MobiDB-lite"/>
    </source>
</evidence>
<feature type="region of interest" description="Disordered" evidence="1">
    <location>
        <begin position="65"/>
        <end position="100"/>
    </location>
</feature>
<protein>
    <submittedName>
        <fullName evidence="2">HNH endonuclease</fullName>
    </submittedName>
</protein>
<dbReference type="EMBL" id="MK071998">
    <property type="protein sequence ID" value="AYV76846.1"/>
    <property type="molecule type" value="Genomic_DNA"/>
</dbReference>
<dbReference type="InterPro" id="IPR044925">
    <property type="entry name" value="His-Me_finger_sf"/>
</dbReference>
<gene>
    <name evidence="2" type="ORF">Barrevirus1_68</name>
</gene>
<feature type="compositionally biased region" description="Basic and acidic residues" evidence="1">
    <location>
        <begin position="65"/>
        <end position="77"/>
    </location>
</feature>